<feature type="domain" description="Beta-ketoacyl-[acyl-carrier-protein] synthase III N-terminal" evidence="4">
    <location>
        <begin position="106"/>
        <end position="179"/>
    </location>
</feature>
<dbReference type="PANTHER" id="PTHR34069">
    <property type="entry name" value="3-OXOACYL-[ACYL-CARRIER-PROTEIN] SYNTHASE 3"/>
    <property type="match status" value="1"/>
</dbReference>
<dbReference type="SUPFAM" id="SSF53901">
    <property type="entry name" value="Thiolase-like"/>
    <property type="match status" value="1"/>
</dbReference>
<evidence type="ECO:0000259" key="3">
    <source>
        <dbReference type="Pfam" id="PF08541"/>
    </source>
</evidence>
<dbReference type="Gene3D" id="3.40.47.10">
    <property type="match status" value="1"/>
</dbReference>
<organism evidence="5 6">
    <name type="scientific">Roseisalinus antarcticus</name>
    <dbReference type="NCBI Taxonomy" id="254357"/>
    <lineage>
        <taxon>Bacteria</taxon>
        <taxon>Pseudomonadati</taxon>
        <taxon>Pseudomonadota</taxon>
        <taxon>Alphaproteobacteria</taxon>
        <taxon>Rhodobacterales</taxon>
        <taxon>Roseobacteraceae</taxon>
        <taxon>Roseisalinus</taxon>
    </lineage>
</organism>
<dbReference type="EMBL" id="FWFZ01000005">
    <property type="protein sequence ID" value="SLN37654.1"/>
    <property type="molecule type" value="Genomic_DNA"/>
</dbReference>
<dbReference type="Pfam" id="PF08541">
    <property type="entry name" value="ACP_syn_III_C"/>
    <property type="match status" value="1"/>
</dbReference>
<dbReference type="Pfam" id="PF08545">
    <property type="entry name" value="ACP_syn_III"/>
    <property type="match status" value="1"/>
</dbReference>
<keyword evidence="2 5" id="KW-0012">Acyltransferase</keyword>
<dbReference type="InterPro" id="IPR013747">
    <property type="entry name" value="ACP_syn_III_C"/>
</dbReference>
<sequence>MIRIAGSGYHLPSHVLTRDEIAQRYGEASARKADRSGVLSRRYAEGESQIAMGVAAGQAALSDAGLECAQVDMVISAAAVPYQPIPGSAAIYAHALGLADGAVETMDVNTTCLSFLSAFDLAATYIAAGHVARVLIVSSEVASRGLPWADDPETAALFGDGAAAVVLTAGDTRIAARAFETHGSAWTACQLAAGGTRIDYRDPEAEFAAHTVFRMDGKALFKLSAASLPGFVSSLIARAGWTPDEVSRVIPHQASPLGLRHAARACGFCAGTFVDICAEFGNMIAASIPFVLARECAAGRVRPGDRLLMLGTSAGVSFGGVALEIAA</sequence>
<dbReference type="GO" id="GO:0006633">
    <property type="term" value="P:fatty acid biosynthetic process"/>
    <property type="evidence" value="ECO:0007669"/>
    <property type="project" value="InterPro"/>
</dbReference>
<dbReference type="InterPro" id="IPR013751">
    <property type="entry name" value="ACP_syn_III_N"/>
</dbReference>
<evidence type="ECO:0000313" key="6">
    <source>
        <dbReference type="Proteomes" id="UP000193900"/>
    </source>
</evidence>
<dbReference type="Proteomes" id="UP000193900">
    <property type="component" value="Unassembled WGS sequence"/>
</dbReference>
<name>A0A1Y5SEA3_9RHOB</name>
<accession>A0A1Y5SEA3</accession>
<dbReference type="GO" id="GO:0004315">
    <property type="term" value="F:3-oxoacyl-[acyl-carrier-protein] synthase activity"/>
    <property type="evidence" value="ECO:0007669"/>
    <property type="project" value="InterPro"/>
</dbReference>
<feature type="domain" description="Beta-ketoacyl-[acyl-carrier-protein] synthase III C-terminal" evidence="3">
    <location>
        <begin position="237"/>
        <end position="325"/>
    </location>
</feature>
<evidence type="ECO:0000259" key="4">
    <source>
        <dbReference type="Pfam" id="PF08545"/>
    </source>
</evidence>
<protein>
    <submittedName>
        <fullName evidence="5">3-oxoacyl-[acyl-carrier-protein] synthase 3</fullName>
        <ecNumber evidence="5">2.3.1.180</ecNumber>
    </submittedName>
</protein>
<keyword evidence="1 5" id="KW-0808">Transferase</keyword>
<gene>
    <name evidence="5" type="primary">fabH_2</name>
    <name evidence="5" type="ORF">ROA7023_01418</name>
</gene>
<dbReference type="InterPro" id="IPR016039">
    <property type="entry name" value="Thiolase-like"/>
</dbReference>
<dbReference type="PANTHER" id="PTHR34069:SF2">
    <property type="entry name" value="BETA-KETOACYL-[ACYL-CARRIER-PROTEIN] SYNTHASE III"/>
    <property type="match status" value="1"/>
</dbReference>
<evidence type="ECO:0000313" key="5">
    <source>
        <dbReference type="EMBL" id="SLN37654.1"/>
    </source>
</evidence>
<proteinExistence type="predicted"/>
<dbReference type="AlphaFoldDB" id="A0A1Y5SEA3"/>
<dbReference type="OrthoDB" id="4336181at2"/>
<dbReference type="GO" id="GO:0044550">
    <property type="term" value="P:secondary metabolite biosynthetic process"/>
    <property type="evidence" value="ECO:0007669"/>
    <property type="project" value="TreeGrafter"/>
</dbReference>
<evidence type="ECO:0000256" key="1">
    <source>
        <dbReference type="ARBA" id="ARBA00022679"/>
    </source>
</evidence>
<evidence type="ECO:0000256" key="2">
    <source>
        <dbReference type="ARBA" id="ARBA00023315"/>
    </source>
</evidence>
<dbReference type="RefSeq" id="WP_085878300.1">
    <property type="nucleotide sequence ID" value="NZ_FWFZ01000005.1"/>
</dbReference>
<dbReference type="EC" id="2.3.1.180" evidence="5"/>
<keyword evidence="6" id="KW-1185">Reference proteome</keyword>
<dbReference type="GO" id="GO:0033818">
    <property type="term" value="F:beta-ketoacyl-acyl-carrier-protein synthase III activity"/>
    <property type="evidence" value="ECO:0007669"/>
    <property type="project" value="UniProtKB-EC"/>
</dbReference>
<reference evidence="5 6" key="1">
    <citation type="submission" date="2017-03" db="EMBL/GenBank/DDBJ databases">
        <authorList>
            <person name="Afonso C.L."/>
            <person name="Miller P.J."/>
            <person name="Scott M.A."/>
            <person name="Spackman E."/>
            <person name="Goraichik I."/>
            <person name="Dimitrov K.M."/>
            <person name="Suarez D.L."/>
            <person name="Swayne D.E."/>
        </authorList>
    </citation>
    <scope>NUCLEOTIDE SEQUENCE [LARGE SCALE GENOMIC DNA]</scope>
    <source>
        <strain evidence="5 6">CECT 7023</strain>
    </source>
</reference>
<dbReference type="CDD" id="cd00830">
    <property type="entry name" value="KAS_III"/>
    <property type="match status" value="1"/>
</dbReference>